<dbReference type="GO" id="GO:0006888">
    <property type="term" value="P:endoplasmic reticulum to Golgi vesicle-mediated transport"/>
    <property type="evidence" value="ECO:0007669"/>
    <property type="project" value="TreeGrafter"/>
</dbReference>
<evidence type="ECO:0000313" key="11">
    <source>
        <dbReference type="EMBL" id="KAF4674355.1"/>
    </source>
</evidence>
<dbReference type="GO" id="GO:0000139">
    <property type="term" value="C:Golgi membrane"/>
    <property type="evidence" value="ECO:0007669"/>
    <property type="project" value="TreeGrafter"/>
</dbReference>
<feature type="transmembrane region" description="Helical" evidence="9">
    <location>
        <begin position="303"/>
        <end position="322"/>
    </location>
</feature>
<evidence type="ECO:0000256" key="9">
    <source>
        <dbReference type="SAM" id="Phobius"/>
    </source>
</evidence>
<protein>
    <submittedName>
        <fullName evidence="11">Syntaxin-5</fullName>
    </submittedName>
</protein>
<keyword evidence="4 9" id="KW-0812">Transmembrane</keyword>
<dbReference type="PANTHER" id="PTHR19957:SF3">
    <property type="entry name" value="SYNTAXIN-5"/>
    <property type="match status" value="1"/>
</dbReference>
<evidence type="ECO:0000259" key="10">
    <source>
        <dbReference type="PROSITE" id="PS50192"/>
    </source>
</evidence>
<dbReference type="EMBL" id="JAAPAO010000065">
    <property type="protein sequence ID" value="KAF4674355.1"/>
    <property type="molecule type" value="Genomic_DNA"/>
</dbReference>
<dbReference type="GO" id="GO:0048278">
    <property type="term" value="P:vesicle docking"/>
    <property type="evidence" value="ECO:0007669"/>
    <property type="project" value="TreeGrafter"/>
</dbReference>
<dbReference type="GO" id="GO:0005484">
    <property type="term" value="F:SNAP receptor activity"/>
    <property type="evidence" value="ECO:0007669"/>
    <property type="project" value="TreeGrafter"/>
</dbReference>
<dbReference type="GO" id="GO:0031201">
    <property type="term" value="C:SNARE complex"/>
    <property type="evidence" value="ECO:0007669"/>
    <property type="project" value="TreeGrafter"/>
</dbReference>
<keyword evidence="3" id="KW-0813">Transport</keyword>
<dbReference type="GO" id="GO:0006906">
    <property type="term" value="P:vesicle fusion"/>
    <property type="evidence" value="ECO:0007669"/>
    <property type="project" value="TreeGrafter"/>
</dbReference>
<evidence type="ECO:0000256" key="4">
    <source>
        <dbReference type="ARBA" id="ARBA00022692"/>
    </source>
</evidence>
<keyword evidence="7 9" id="KW-0472">Membrane</keyword>
<organism evidence="11 12">
    <name type="scientific">Perkinsus chesapeaki</name>
    <name type="common">Clam parasite</name>
    <name type="synonym">Perkinsus andrewsi</name>
    <dbReference type="NCBI Taxonomy" id="330153"/>
    <lineage>
        <taxon>Eukaryota</taxon>
        <taxon>Sar</taxon>
        <taxon>Alveolata</taxon>
        <taxon>Perkinsozoa</taxon>
        <taxon>Perkinsea</taxon>
        <taxon>Perkinsida</taxon>
        <taxon>Perkinsidae</taxon>
        <taxon>Perkinsus</taxon>
    </lineage>
</organism>
<feature type="compositionally biased region" description="Polar residues" evidence="8">
    <location>
        <begin position="179"/>
        <end position="207"/>
    </location>
</feature>
<evidence type="ECO:0000256" key="8">
    <source>
        <dbReference type="SAM" id="MobiDB-lite"/>
    </source>
</evidence>
<keyword evidence="5 9" id="KW-1133">Transmembrane helix</keyword>
<comment type="caution">
    <text evidence="11">The sequence shown here is derived from an EMBL/GenBank/DDBJ whole genome shotgun (WGS) entry which is preliminary data.</text>
</comment>
<feature type="domain" description="T-SNARE coiled-coil homology" evidence="10">
    <location>
        <begin position="231"/>
        <end position="293"/>
    </location>
</feature>
<name>A0A7J6MRZ4_PERCH</name>
<evidence type="ECO:0000256" key="7">
    <source>
        <dbReference type="ARBA" id="ARBA00023136"/>
    </source>
</evidence>
<gene>
    <name evidence="11" type="primary">STX5</name>
    <name evidence="11" type="ORF">FOL47_009377</name>
</gene>
<dbReference type="InterPro" id="IPR000727">
    <property type="entry name" value="T_SNARE_dom"/>
</dbReference>
<dbReference type="AlphaFoldDB" id="A0A7J6MRZ4"/>
<reference evidence="11 12" key="1">
    <citation type="submission" date="2020-04" db="EMBL/GenBank/DDBJ databases">
        <title>Perkinsus chesapeaki whole genome sequence.</title>
        <authorList>
            <person name="Bogema D.R."/>
        </authorList>
    </citation>
    <scope>NUCLEOTIDE SEQUENCE [LARGE SCALE GENOMIC DNA]</scope>
    <source>
        <strain evidence="11">ATCC PRA-425</strain>
    </source>
</reference>
<dbReference type="SMART" id="SM00397">
    <property type="entry name" value="t_SNARE"/>
    <property type="match status" value="1"/>
</dbReference>
<comment type="subcellular location">
    <subcellularLocation>
        <location evidence="1">Membrane</location>
        <topology evidence="1">Single-pass type IV membrane protein</topology>
    </subcellularLocation>
</comment>
<sequence>MLTGYASSPRASTSSSSSSMALDRTNQFYEYIKELDGSAAEAIAQQQQGGAQGTSSSAAIAQFNKYANEIGVDLHQTQMKIQELGKLARSKGIFNDQTTRINNFTADIKKDLDALSQKIELLQQHANRSAESRQAKAHTSGIVKTLQTRLMGLTKDFKDVLELRTKTLQQQDRRRNMYAFSSTSSNPFQQKGGNGGSTEMSDASTFTGGPPSGFDIEGGREQQEQQLIQGPGYLNARANAVQAVQRTIGELGQMFQKVSSMVYEQDEMIMRIDSDVDDTMGHLNEGQNQLLKYFHNISGNRSLILKIFAILICFVIFFVVFLA</sequence>
<dbReference type="Pfam" id="PF05739">
    <property type="entry name" value="SNARE"/>
    <property type="match status" value="1"/>
</dbReference>
<dbReference type="GO" id="GO:0000149">
    <property type="term" value="F:SNARE binding"/>
    <property type="evidence" value="ECO:0007669"/>
    <property type="project" value="TreeGrafter"/>
</dbReference>
<comment type="similarity">
    <text evidence="2">Belongs to the syntaxin family.</text>
</comment>
<evidence type="ECO:0000256" key="2">
    <source>
        <dbReference type="ARBA" id="ARBA00009063"/>
    </source>
</evidence>
<dbReference type="InterPro" id="IPR045242">
    <property type="entry name" value="Syntaxin"/>
</dbReference>
<keyword evidence="6" id="KW-0175">Coiled coil</keyword>
<evidence type="ECO:0000256" key="5">
    <source>
        <dbReference type="ARBA" id="ARBA00022989"/>
    </source>
</evidence>
<keyword evidence="12" id="KW-1185">Reference proteome</keyword>
<feature type="region of interest" description="Disordered" evidence="8">
    <location>
        <begin position="172"/>
        <end position="222"/>
    </location>
</feature>
<dbReference type="Gene3D" id="1.20.58.70">
    <property type="match status" value="1"/>
</dbReference>
<dbReference type="InterPro" id="IPR010989">
    <property type="entry name" value="SNARE"/>
</dbReference>
<dbReference type="PROSITE" id="PS50192">
    <property type="entry name" value="T_SNARE"/>
    <property type="match status" value="1"/>
</dbReference>
<dbReference type="OrthoDB" id="421009at2759"/>
<evidence type="ECO:0000256" key="1">
    <source>
        <dbReference type="ARBA" id="ARBA00004211"/>
    </source>
</evidence>
<evidence type="ECO:0000256" key="3">
    <source>
        <dbReference type="ARBA" id="ARBA00022448"/>
    </source>
</evidence>
<evidence type="ECO:0000313" key="12">
    <source>
        <dbReference type="Proteomes" id="UP000591131"/>
    </source>
</evidence>
<accession>A0A7J6MRZ4</accession>
<evidence type="ECO:0000256" key="6">
    <source>
        <dbReference type="ARBA" id="ARBA00023054"/>
    </source>
</evidence>
<dbReference type="CDD" id="cd15844">
    <property type="entry name" value="SNARE_syntaxin5"/>
    <property type="match status" value="1"/>
</dbReference>
<proteinExistence type="inferred from homology"/>
<dbReference type="PANTHER" id="PTHR19957">
    <property type="entry name" value="SYNTAXIN"/>
    <property type="match status" value="1"/>
</dbReference>
<dbReference type="SUPFAM" id="SSF47661">
    <property type="entry name" value="t-snare proteins"/>
    <property type="match status" value="1"/>
</dbReference>
<dbReference type="GO" id="GO:0006886">
    <property type="term" value="P:intracellular protein transport"/>
    <property type="evidence" value="ECO:0007669"/>
    <property type="project" value="TreeGrafter"/>
</dbReference>
<dbReference type="Proteomes" id="UP000591131">
    <property type="component" value="Unassembled WGS sequence"/>
</dbReference>